<dbReference type="InterPro" id="IPR036890">
    <property type="entry name" value="HATPase_C_sf"/>
</dbReference>
<feature type="transmembrane region" description="Helical" evidence="9">
    <location>
        <begin position="278"/>
        <end position="303"/>
    </location>
</feature>
<dbReference type="PRINTS" id="PR00344">
    <property type="entry name" value="BCTRLSENSOR"/>
</dbReference>
<proteinExistence type="predicted"/>
<dbReference type="GO" id="GO:0007234">
    <property type="term" value="P:osmosensory signaling via phosphorelay pathway"/>
    <property type="evidence" value="ECO:0007669"/>
    <property type="project" value="TreeGrafter"/>
</dbReference>
<dbReference type="GO" id="GO:0030295">
    <property type="term" value="F:protein kinase activator activity"/>
    <property type="evidence" value="ECO:0007669"/>
    <property type="project" value="TreeGrafter"/>
</dbReference>
<keyword evidence="8" id="KW-0902">Two-component regulatory system</keyword>
<evidence type="ECO:0000256" key="7">
    <source>
        <dbReference type="ARBA" id="ARBA00022840"/>
    </source>
</evidence>
<dbReference type="GO" id="GO:0000156">
    <property type="term" value="F:phosphorelay response regulator activity"/>
    <property type="evidence" value="ECO:0007669"/>
    <property type="project" value="TreeGrafter"/>
</dbReference>
<dbReference type="SUPFAM" id="SSF55874">
    <property type="entry name" value="ATPase domain of HSP90 chaperone/DNA topoisomerase II/histidine kinase"/>
    <property type="match status" value="1"/>
</dbReference>
<dbReference type="InterPro" id="IPR050351">
    <property type="entry name" value="BphY/WalK/GraS-like"/>
</dbReference>
<dbReference type="EMBL" id="SJPX01000004">
    <property type="protein sequence ID" value="TWU49161.1"/>
    <property type="molecule type" value="Genomic_DNA"/>
</dbReference>
<evidence type="ECO:0000256" key="1">
    <source>
        <dbReference type="ARBA" id="ARBA00000085"/>
    </source>
</evidence>
<dbReference type="Proteomes" id="UP000317977">
    <property type="component" value="Unassembled WGS sequence"/>
</dbReference>
<evidence type="ECO:0000256" key="8">
    <source>
        <dbReference type="ARBA" id="ARBA00023012"/>
    </source>
</evidence>
<dbReference type="Pfam" id="PF00512">
    <property type="entry name" value="HisKA"/>
    <property type="match status" value="1"/>
</dbReference>
<evidence type="ECO:0000256" key="2">
    <source>
        <dbReference type="ARBA" id="ARBA00012438"/>
    </source>
</evidence>
<dbReference type="OrthoDB" id="9813151at2"/>
<dbReference type="GO" id="GO:0000155">
    <property type="term" value="F:phosphorelay sensor kinase activity"/>
    <property type="evidence" value="ECO:0007669"/>
    <property type="project" value="InterPro"/>
</dbReference>
<reference evidence="11 12" key="1">
    <citation type="submission" date="2019-02" db="EMBL/GenBank/DDBJ databases">
        <title>Deep-cultivation of Planctomycetes and their phenomic and genomic characterization uncovers novel biology.</title>
        <authorList>
            <person name="Wiegand S."/>
            <person name="Jogler M."/>
            <person name="Boedeker C."/>
            <person name="Pinto D."/>
            <person name="Vollmers J."/>
            <person name="Rivas-Marin E."/>
            <person name="Kohn T."/>
            <person name="Peeters S.H."/>
            <person name="Heuer A."/>
            <person name="Rast P."/>
            <person name="Oberbeckmann S."/>
            <person name="Bunk B."/>
            <person name="Jeske O."/>
            <person name="Meyerdierks A."/>
            <person name="Storesund J.E."/>
            <person name="Kallscheuer N."/>
            <person name="Luecker S."/>
            <person name="Lage O.M."/>
            <person name="Pohl T."/>
            <person name="Merkel B.J."/>
            <person name="Hornburger P."/>
            <person name="Mueller R.-W."/>
            <person name="Bruemmer F."/>
            <person name="Labrenz M."/>
            <person name="Spormann A.M."/>
            <person name="Op Den Camp H."/>
            <person name="Overmann J."/>
            <person name="Amann R."/>
            <person name="Jetten M.S.M."/>
            <person name="Mascher T."/>
            <person name="Medema M.H."/>
            <person name="Devos D.P."/>
            <person name="Kaster A.-K."/>
            <person name="Ovreas L."/>
            <person name="Rohde M."/>
            <person name="Galperin M.Y."/>
            <person name="Jogler C."/>
        </authorList>
    </citation>
    <scope>NUCLEOTIDE SEQUENCE [LARGE SCALE GENOMIC DNA]</scope>
    <source>
        <strain evidence="11 12">Poly59</strain>
    </source>
</reference>
<organism evidence="11 12">
    <name type="scientific">Rubripirellula reticaptiva</name>
    <dbReference type="NCBI Taxonomy" id="2528013"/>
    <lineage>
        <taxon>Bacteria</taxon>
        <taxon>Pseudomonadati</taxon>
        <taxon>Planctomycetota</taxon>
        <taxon>Planctomycetia</taxon>
        <taxon>Pirellulales</taxon>
        <taxon>Pirellulaceae</taxon>
        <taxon>Rubripirellula</taxon>
    </lineage>
</organism>
<evidence type="ECO:0000256" key="3">
    <source>
        <dbReference type="ARBA" id="ARBA00022553"/>
    </source>
</evidence>
<dbReference type="Pfam" id="PF02518">
    <property type="entry name" value="HATPase_c"/>
    <property type="match status" value="1"/>
</dbReference>
<dbReference type="SMART" id="SM00387">
    <property type="entry name" value="HATPase_c"/>
    <property type="match status" value="1"/>
</dbReference>
<protein>
    <recommendedName>
        <fullName evidence="2">histidine kinase</fullName>
        <ecNumber evidence="2">2.7.13.3</ecNumber>
    </recommendedName>
</protein>
<keyword evidence="12" id="KW-1185">Reference proteome</keyword>
<evidence type="ECO:0000256" key="4">
    <source>
        <dbReference type="ARBA" id="ARBA00022679"/>
    </source>
</evidence>
<dbReference type="InterPro" id="IPR003594">
    <property type="entry name" value="HATPase_dom"/>
</dbReference>
<evidence type="ECO:0000256" key="5">
    <source>
        <dbReference type="ARBA" id="ARBA00022741"/>
    </source>
</evidence>
<dbReference type="PANTHER" id="PTHR42878">
    <property type="entry name" value="TWO-COMPONENT HISTIDINE KINASE"/>
    <property type="match status" value="1"/>
</dbReference>
<dbReference type="SMART" id="SM00388">
    <property type="entry name" value="HisKA"/>
    <property type="match status" value="1"/>
</dbReference>
<keyword evidence="3" id="KW-0597">Phosphoprotein</keyword>
<evidence type="ECO:0000313" key="11">
    <source>
        <dbReference type="EMBL" id="TWU49161.1"/>
    </source>
</evidence>
<dbReference type="PROSITE" id="PS50109">
    <property type="entry name" value="HIS_KIN"/>
    <property type="match status" value="1"/>
</dbReference>
<dbReference type="EC" id="2.7.13.3" evidence="2"/>
<evidence type="ECO:0000259" key="10">
    <source>
        <dbReference type="PROSITE" id="PS50109"/>
    </source>
</evidence>
<keyword evidence="7" id="KW-0067">ATP-binding</keyword>
<keyword evidence="9" id="KW-0472">Membrane</keyword>
<sequence length="545" mass="60159">MPKLLFLALTLLVAAPLVLLGWLSASQYRSQATLARQRIDELMQSQLADLDSSVAVVFDGYEAALKDTPTLINAISQFDRSMPMVRTSMVVDRRGNLLYPPPPIMNSGDEVMRYRALPAIIESRPPMGDDDSANTKATANYATSAAVNSAWQVWFLDEGMQLIYWRRSANGKSDIGTLLERSRWIADLTAALPDRAKQPASTSSLRRSTFPNGVITKIPSSKATNAQGFVGLVDERQRMIYRWGDRSDRRPRPIASRNLPPPLSAWRFELHDDDPIPAAGLVSTLAPLAGAGVVLLALGGYVLSSVRRRMKQAQDRVSFASQVSHELRTPLTNIRLYAELAEADLEKLPAGEVRESLGKRLGVIDSESHRLGRLVSGVLEVIRDSKKLRPPRLVTANPDEIIHQTLTQFSPSFVGSEIEIDSQLQSDRDVLIDSDLVEMILVNLFSNVEKYAAAGRYLGVRSRFDEDDLIIDVIDHGPGIAPRHRRIIFDAFTRLNDSTTAPSGTGIGLTIARRLAHRHGGTLNYLNHDQGAAFRLRIPTSGTSQ</sequence>
<dbReference type="InterPro" id="IPR004358">
    <property type="entry name" value="Sig_transdc_His_kin-like_C"/>
</dbReference>
<keyword evidence="5" id="KW-0547">Nucleotide-binding</keyword>
<dbReference type="GO" id="GO:0005524">
    <property type="term" value="F:ATP binding"/>
    <property type="evidence" value="ECO:0007669"/>
    <property type="project" value="UniProtKB-KW"/>
</dbReference>
<evidence type="ECO:0000256" key="9">
    <source>
        <dbReference type="SAM" id="Phobius"/>
    </source>
</evidence>
<keyword evidence="9" id="KW-1133">Transmembrane helix</keyword>
<keyword evidence="4 11" id="KW-0808">Transferase</keyword>
<keyword evidence="9" id="KW-0812">Transmembrane</keyword>
<dbReference type="InterPro" id="IPR036097">
    <property type="entry name" value="HisK_dim/P_sf"/>
</dbReference>
<accession>A0A5C6ENH1</accession>
<feature type="domain" description="Histidine kinase" evidence="10">
    <location>
        <begin position="322"/>
        <end position="542"/>
    </location>
</feature>
<comment type="catalytic activity">
    <reaction evidence="1">
        <text>ATP + protein L-histidine = ADP + protein N-phospho-L-histidine.</text>
        <dbReference type="EC" id="2.7.13.3"/>
    </reaction>
</comment>
<dbReference type="Gene3D" id="3.30.565.10">
    <property type="entry name" value="Histidine kinase-like ATPase, C-terminal domain"/>
    <property type="match status" value="1"/>
</dbReference>
<dbReference type="RefSeq" id="WP_146535463.1">
    <property type="nucleotide sequence ID" value="NZ_SJPX01000004.1"/>
</dbReference>
<name>A0A5C6ENH1_9BACT</name>
<dbReference type="InterPro" id="IPR005467">
    <property type="entry name" value="His_kinase_dom"/>
</dbReference>
<keyword evidence="6" id="KW-0418">Kinase</keyword>
<dbReference type="CDD" id="cd00082">
    <property type="entry name" value="HisKA"/>
    <property type="match status" value="1"/>
</dbReference>
<comment type="caution">
    <text evidence="11">The sequence shown here is derived from an EMBL/GenBank/DDBJ whole genome shotgun (WGS) entry which is preliminary data.</text>
</comment>
<dbReference type="SUPFAM" id="SSF47384">
    <property type="entry name" value="Homodimeric domain of signal transducing histidine kinase"/>
    <property type="match status" value="1"/>
</dbReference>
<dbReference type="PANTHER" id="PTHR42878:SF7">
    <property type="entry name" value="SENSOR HISTIDINE KINASE GLRK"/>
    <property type="match status" value="1"/>
</dbReference>
<dbReference type="InterPro" id="IPR003661">
    <property type="entry name" value="HisK_dim/P_dom"/>
</dbReference>
<dbReference type="Gene3D" id="1.10.287.130">
    <property type="match status" value="1"/>
</dbReference>
<evidence type="ECO:0000313" key="12">
    <source>
        <dbReference type="Proteomes" id="UP000317977"/>
    </source>
</evidence>
<dbReference type="AlphaFoldDB" id="A0A5C6ENH1"/>
<gene>
    <name evidence="11" type="primary">kdpD</name>
    <name evidence="11" type="ORF">Poly59_37750</name>
</gene>
<evidence type="ECO:0000256" key="6">
    <source>
        <dbReference type="ARBA" id="ARBA00022777"/>
    </source>
</evidence>